<dbReference type="STRING" id="154621.RV11_GL000886"/>
<dbReference type="HAMAP" id="MF_00910">
    <property type="entry name" value="FtsL"/>
    <property type="match status" value="1"/>
</dbReference>
<feature type="transmembrane region" description="Helical" evidence="7">
    <location>
        <begin position="63"/>
        <end position="82"/>
    </location>
</feature>
<dbReference type="PATRIC" id="fig|1158610.3.peg.457"/>
<name>R3WM75_9ENTE</name>
<sequence length="143" mass="16281">MAELKKAHQYSYDYVPIEDPMDEQHDELNIDQMPEFAPEVEEEVIISISPAKRLKRFTNLEKILVVGLALVVVALSVMTIKLRTNISSVERDISGVTSTIATNKSEISRLEQEKNELSRSERVKKIAEKQGLTINDDNLRKVK</sequence>
<dbReference type="HOGENOM" id="CLU_155775_0_0_9"/>
<dbReference type="Proteomes" id="UP000013785">
    <property type="component" value="Unassembled WGS sequence"/>
</dbReference>
<gene>
    <name evidence="7" type="primary">ftsL</name>
    <name evidence="10" type="ORF">UC3_00483</name>
</gene>
<keyword evidence="5 7" id="KW-0472">Membrane</keyword>
<evidence type="ECO:0000256" key="3">
    <source>
        <dbReference type="ARBA" id="ARBA00022692"/>
    </source>
</evidence>
<reference evidence="10 11" key="1">
    <citation type="submission" date="2013-02" db="EMBL/GenBank/DDBJ databases">
        <title>The Genome Sequence of Enterococcus phoeniculicola BAA-412.</title>
        <authorList>
            <consortium name="The Broad Institute Genome Sequencing Platform"/>
            <consortium name="The Broad Institute Genome Sequencing Center for Infectious Disease"/>
            <person name="Earl A.M."/>
            <person name="Gilmore M.S."/>
            <person name="Lebreton F."/>
            <person name="Walker B."/>
            <person name="Young S.K."/>
            <person name="Zeng Q."/>
            <person name="Gargeya S."/>
            <person name="Fitzgerald M."/>
            <person name="Haas B."/>
            <person name="Abouelleil A."/>
            <person name="Alvarado L."/>
            <person name="Arachchi H.M."/>
            <person name="Berlin A.M."/>
            <person name="Chapman S.B."/>
            <person name="Dewar J."/>
            <person name="Goldberg J."/>
            <person name="Griggs A."/>
            <person name="Gujja S."/>
            <person name="Hansen M."/>
            <person name="Howarth C."/>
            <person name="Imamovic A."/>
            <person name="Larimer J."/>
            <person name="McCowan C."/>
            <person name="Murphy C."/>
            <person name="Neiman D."/>
            <person name="Pearson M."/>
            <person name="Priest M."/>
            <person name="Roberts A."/>
            <person name="Saif S."/>
            <person name="Shea T."/>
            <person name="Sisk P."/>
            <person name="Sykes S."/>
            <person name="Wortman J."/>
            <person name="Nusbaum C."/>
            <person name="Birren B."/>
        </authorList>
    </citation>
    <scope>NUCLEOTIDE SEQUENCE [LARGE SCALE GENOMIC DNA]</scope>
    <source>
        <strain evidence="10 11">ATCC BAA-412</strain>
    </source>
</reference>
<evidence type="ECO:0000256" key="5">
    <source>
        <dbReference type="ARBA" id="ARBA00023136"/>
    </source>
</evidence>
<dbReference type="GO" id="GO:0043093">
    <property type="term" value="P:FtsZ-dependent cytokinesis"/>
    <property type="evidence" value="ECO:0007669"/>
    <property type="project" value="UniProtKB-UniRule"/>
</dbReference>
<evidence type="ECO:0000313" key="10">
    <source>
        <dbReference type="EMBL" id="EOL48931.1"/>
    </source>
</evidence>
<dbReference type="EMBL" id="AJAT01000007">
    <property type="protein sequence ID" value="EOL48931.1"/>
    <property type="molecule type" value="Genomic_DNA"/>
</dbReference>
<evidence type="ECO:0000256" key="6">
    <source>
        <dbReference type="ARBA" id="ARBA00023306"/>
    </source>
</evidence>
<proteinExistence type="inferred from homology"/>
<organism evidence="10 11">
    <name type="scientific">Enterococcus phoeniculicola ATCC BAA-412</name>
    <dbReference type="NCBI Taxonomy" id="1158610"/>
    <lineage>
        <taxon>Bacteria</taxon>
        <taxon>Bacillati</taxon>
        <taxon>Bacillota</taxon>
        <taxon>Bacilli</taxon>
        <taxon>Lactobacillales</taxon>
        <taxon>Enterococcaceae</taxon>
        <taxon>Enterococcus</taxon>
    </lineage>
</organism>
<keyword evidence="11" id="KW-1185">Reference proteome</keyword>
<comment type="similarity">
    <text evidence="7">Belongs to the FtsL family.</text>
</comment>
<protein>
    <recommendedName>
        <fullName evidence="7 8">Cell division protein FtsL</fullName>
    </recommendedName>
</protein>
<keyword evidence="9" id="KW-0175">Coiled coil</keyword>
<comment type="function">
    <text evidence="7">Essential cell division protein.</text>
</comment>
<keyword evidence="6 7" id="KW-0131">Cell cycle</keyword>
<feature type="coiled-coil region" evidence="9">
    <location>
        <begin position="100"/>
        <end position="130"/>
    </location>
</feature>
<evidence type="ECO:0000256" key="2">
    <source>
        <dbReference type="ARBA" id="ARBA00022618"/>
    </source>
</evidence>
<evidence type="ECO:0000256" key="1">
    <source>
        <dbReference type="ARBA" id="ARBA00022475"/>
    </source>
</evidence>
<dbReference type="NCBIfam" id="TIGR02209">
    <property type="entry name" value="ftsL_broad"/>
    <property type="match status" value="1"/>
</dbReference>
<keyword evidence="4 7" id="KW-1133">Transmembrane helix</keyword>
<evidence type="ECO:0000313" key="11">
    <source>
        <dbReference type="Proteomes" id="UP000013785"/>
    </source>
</evidence>
<accession>R3WM75</accession>
<comment type="subcellular location">
    <subcellularLocation>
        <location evidence="7">Cell membrane</location>
        <topology evidence="7">Single-pass type II membrane protein</topology>
    </subcellularLocation>
    <text evidence="7">Localizes to the division septum where it forms a ring structure.</text>
</comment>
<evidence type="ECO:0000256" key="4">
    <source>
        <dbReference type="ARBA" id="ARBA00022989"/>
    </source>
</evidence>
<dbReference type="RefSeq" id="WP_010767157.1">
    <property type="nucleotide sequence ID" value="NZ_ASWE01000004.1"/>
</dbReference>
<dbReference type="eggNOG" id="COG4839">
    <property type="taxonomic scope" value="Bacteria"/>
</dbReference>
<keyword evidence="3 7" id="KW-0812">Transmembrane</keyword>
<dbReference type="InterPro" id="IPR011922">
    <property type="entry name" value="Cell_div_FtsL"/>
</dbReference>
<dbReference type="AlphaFoldDB" id="R3WM75"/>
<comment type="caution">
    <text evidence="10">The sequence shown here is derived from an EMBL/GenBank/DDBJ whole genome shotgun (WGS) entry which is preliminary data.</text>
</comment>
<evidence type="ECO:0000256" key="7">
    <source>
        <dbReference type="HAMAP-Rule" id="MF_00910"/>
    </source>
</evidence>
<dbReference type="GO" id="GO:0005886">
    <property type="term" value="C:plasma membrane"/>
    <property type="evidence" value="ECO:0007669"/>
    <property type="project" value="UniProtKB-SubCell"/>
</dbReference>
<evidence type="ECO:0000256" key="9">
    <source>
        <dbReference type="SAM" id="Coils"/>
    </source>
</evidence>
<dbReference type="GO" id="GO:0032153">
    <property type="term" value="C:cell division site"/>
    <property type="evidence" value="ECO:0007669"/>
    <property type="project" value="UniProtKB-UniRule"/>
</dbReference>
<keyword evidence="2 7" id="KW-0132">Cell division</keyword>
<dbReference type="OrthoDB" id="2199933at2"/>
<keyword evidence="1 7" id="KW-1003">Cell membrane</keyword>
<evidence type="ECO:0000256" key="8">
    <source>
        <dbReference type="NCBIfam" id="TIGR02209"/>
    </source>
</evidence>